<dbReference type="Gramene" id="KFK35019">
    <property type="protein sequence ID" value="KFK35019"/>
    <property type="gene ID" value="AALP_AA5G223600"/>
</dbReference>
<gene>
    <name evidence="1" type="ordered locus">AALP_Aa5g223600</name>
</gene>
<keyword evidence="2" id="KW-1185">Reference proteome</keyword>
<accession>A0A087GYR7</accession>
<proteinExistence type="predicted"/>
<evidence type="ECO:0000313" key="2">
    <source>
        <dbReference type="Proteomes" id="UP000029120"/>
    </source>
</evidence>
<sequence length="53" mass="6152">MGILLCVLGNRESLFLDDVFQVPTVHLFECDHQFHRLSLDRPTQEIDRLILGT</sequence>
<dbReference type="Proteomes" id="UP000029120">
    <property type="component" value="Chromosome 5"/>
</dbReference>
<name>A0A087GYR7_ARAAL</name>
<dbReference type="AlphaFoldDB" id="A0A087GYR7"/>
<evidence type="ECO:0000313" key="1">
    <source>
        <dbReference type="EMBL" id="KFK35019.1"/>
    </source>
</evidence>
<dbReference type="EMBL" id="CM002873">
    <property type="protein sequence ID" value="KFK35019.1"/>
    <property type="molecule type" value="Genomic_DNA"/>
</dbReference>
<reference evidence="2" key="1">
    <citation type="journal article" date="2015" name="Nat. Plants">
        <title>Genome expansion of Arabis alpina linked with retrotransposition and reduced symmetric DNA methylation.</title>
        <authorList>
            <person name="Willing E.M."/>
            <person name="Rawat V."/>
            <person name="Mandakova T."/>
            <person name="Maumus F."/>
            <person name="James G.V."/>
            <person name="Nordstroem K.J."/>
            <person name="Becker C."/>
            <person name="Warthmann N."/>
            <person name="Chica C."/>
            <person name="Szarzynska B."/>
            <person name="Zytnicki M."/>
            <person name="Albani M.C."/>
            <person name="Kiefer C."/>
            <person name="Bergonzi S."/>
            <person name="Castaings L."/>
            <person name="Mateos J.L."/>
            <person name="Berns M.C."/>
            <person name="Bujdoso N."/>
            <person name="Piofczyk T."/>
            <person name="de Lorenzo L."/>
            <person name="Barrero-Sicilia C."/>
            <person name="Mateos I."/>
            <person name="Piednoel M."/>
            <person name="Hagmann J."/>
            <person name="Chen-Min-Tao R."/>
            <person name="Iglesias-Fernandez R."/>
            <person name="Schuster S.C."/>
            <person name="Alonso-Blanco C."/>
            <person name="Roudier F."/>
            <person name="Carbonero P."/>
            <person name="Paz-Ares J."/>
            <person name="Davis S.J."/>
            <person name="Pecinka A."/>
            <person name="Quesneville H."/>
            <person name="Colot V."/>
            <person name="Lysak M.A."/>
            <person name="Weigel D."/>
            <person name="Coupland G."/>
            <person name="Schneeberger K."/>
        </authorList>
    </citation>
    <scope>NUCLEOTIDE SEQUENCE [LARGE SCALE GENOMIC DNA]</scope>
    <source>
        <strain evidence="2">cv. Pajares</strain>
    </source>
</reference>
<protein>
    <submittedName>
        <fullName evidence="1">Uncharacterized protein</fullName>
    </submittedName>
</protein>
<organism evidence="1 2">
    <name type="scientific">Arabis alpina</name>
    <name type="common">Alpine rock-cress</name>
    <dbReference type="NCBI Taxonomy" id="50452"/>
    <lineage>
        <taxon>Eukaryota</taxon>
        <taxon>Viridiplantae</taxon>
        <taxon>Streptophyta</taxon>
        <taxon>Embryophyta</taxon>
        <taxon>Tracheophyta</taxon>
        <taxon>Spermatophyta</taxon>
        <taxon>Magnoliopsida</taxon>
        <taxon>eudicotyledons</taxon>
        <taxon>Gunneridae</taxon>
        <taxon>Pentapetalae</taxon>
        <taxon>rosids</taxon>
        <taxon>malvids</taxon>
        <taxon>Brassicales</taxon>
        <taxon>Brassicaceae</taxon>
        <taxon>Arabideae</taxon>
        <taxon>Arabis</taxon>
    </lineage>
</organism>